<feature type="signal peptide" evidence="1">
    <location>
        <begin position="1"/>
        <end position="20"/>
    </location>
</feature>
<organism evidence="2 3">
    <name type="scientific">Lampropedia puyangensis</name>
    <dbReference type="NCBI Taxonomy" id="1330072"/>
    <lineage>
        <taxon>Bacteria</taxon>
        <taxon>Pseudomonadati</taxon>
        <taxon>Pseudomonadota</taxon>
        <taxon>Betaproteobacteria</taxon>
        <taxon>Burkholderiales</taxon>
        <taxon>Comamonadaceae</taxon>
        <taxon>Lampropedia</taxon>
    </lineage>
</organism>
<comment type="caution">
    <text evidence="2">The sequence shown here is derived from an EMBL/GenBank/DDBJ whole genome shotgun (WGS) entry which is preliminary data.</text>
</comment>
<name>A0A4S8EWZ5_9BURK</name>
<keyword evidence="1" id="KW-0732">Signal</keyword>
<accession>A0A4S8EWZ5</accession>
<keyword evidence="3" id="KW-1185">Reference proteome</keyword>
<dbReference type="AlphaFoldDB" id="A0A4S8EWZ5"/>
<evidence type="ECO:0000256" key="1">
    <source>
        <dbReference type="SAM" id="SignalP"/>
    </source>
</evidence>
<dbReference type="Proteomes" id="UP000308917">
    <property type="component" value="Unassembled WGS sequence"/>
</dbReference>
<evidence type="ECO:0000313" key="3">
    <source>
        <dbReference type="Proteomes" id="UP000308917"/>
    </source>
</evidence>
<dbReference type="EMBL" id="STFG01000016">
    <property type="protein sequence ID" value="THT99038.1"/>
    <property type="molecule type" value="Genomic_DNA"/>
</dbReference>
<gene>
    <name evidence="2" type="ORF">E9531_13250</name>
</gene>
<evidence type="ECO:0000313" key="2">
    <source>
        <dbReference type="EMBL" id="THT99038.1"/>
    </source>
</evidence>
<protein>
    <recommendedName>
        <fullName evidence="4">META domain-containing protein</fullName>
    </recommendedName>
</protein>
<reference evidence="2 3" key="1">
    <citation type="journal article" date="2015" name="Antonie Van Leeuwenhoek">
        <title>Lampropedia puyangensis sp. nov., isolated from symptomatic bark of Populus ? euramericana canker and emended description of Lampropedia hyalina (Ehrenberg 1832) Lee et al. 2004.</title>
        <authorList>
            <person name="Li Y."/>
            <person name="Wang T."/>
            <person name="Piao C.G."/>
            <person name="Wang L.F."/>
            <person name="Tian G.Z."/>
            <person name="Zhu T.H."/>
            <person name="Guo M.W."/>
        </authorList>
    </citation>
    <scope>NUCLEOTIDE SEQUENCE [LARGE SCALE GENOMIC DNA]</scope>
    <source>
        <strain evidence="2 3">2-bin</strain>
    </source>
</reference>
<feature type="chain" id="PRO_5020227158" description="META domain-containing protein" evidence="1">
    <location>
        <begin position="21"/>
        <end position="148"/>
    </location>
</feature>
<evidence type="ECO:0008006" key="4">
    <source>
        <dbReference type="Google" id="ProtNLM"/>
    </source>
</evidence>
<sequence>MVIFYQFLIGFLAATSCAMAAGQNAVHSGNESEPIVALDKPEKTTTNVLTTLRWELLNAYDQHGNIQTDLFNEGMEVFSSERLLIWFNHDYLGTKVCNFMSWRYSADPQGQITLEDSFTTMAGCDEPTNRLEIRVSVSDQPTSALRVG</sequence>
<dbReference type="RefSeq" id="WP_136574246.1">
    <property type="nucleotide sequence ID" value="NZ_STFG01000016.1"/>
</dbReference>
<proteinExistence type="predicted"/>